<dbReference type="PRINTS" id="PR00377">
    <property type="entry name" value="IMPHPHTASES"/>
</dbReference>
<evidence type="ECO:0000256" key="2">
    <source>
        <dbReference type="ARBA" id="ARBA00001946"/>
    </source>
</evidence>
<keyword evidence="8 9" id="KW-0460">Magnesium</keyword>
<dbReference type="PRINTS" id="PR01959">
    <property type="entry name" value="SBIMPHPHTASE"/>
</dbReference>
<dbReference type="Gene3D" id="3.40.190.80">
    <property type="match status" value="1"/>
</dbReference>
<dbReference type="InterPro" id="IPR022337">
    <property type="entry name" value="Inositol_monophosphatase_SuhB"/>
</dbReference>
<keyword evidence="12" id="KW-1185">Reference proteome</keyword>
<dbReference type="RefSeq" id="WP_018062930.1">
    <property type="nucleotide sequence ID" value="NZ_AQWH01000001.1"/>
</dbReference>
<dbReference type="EC" id="3.1.3.25" evidence="4 10"/>
<protein>
    <recommendedName>
        <fullName evidence="5 10">Inositol-1-monophosphatase</fullName>
        <ecNumber evidence="4 10">3.1.3.25</ecNumber>
    </recommendedName>
</protein>
<evidence type="ECO:0000313" key="12">
    <source>
        <dbReference type="Proteomes" id="UP000191135"/>
    </source>
</evidence>
<evidence type="ECO:0000256" key="4">
    <source>
        <dbReference type="ARBA" id="ARBA00013106"/>
    </source>
</evidence>
<reference evidence="11 12" key="1">
    <citation type="submission" date="2017-03" db="EMBL/GenBank/DDBJ databases">
        <title>Foreign affairs: Plasmid Transfer between Roseobacters and Rhizobia.</title>
        <authorList>
            <person name="Bartling P."/>
            <person name="Bunk B."/>
            <person name="Overmann J."/>
            <person name="Brinkmann H."/>
            <person name="Petersen J."/>
        </authorList>
    </citation>
    <scope>NUCLEOTIDE SEQUENCE [LARGE SCALE GENOMIC DNA]</scope>
    <source>
        <strain evidence="11 12">MACL11</strain>
    </source>
</reference>
<name>A0A1U9Z0I0_9HYPH</name>
<dbReference type="PROSITE" id="PS00629">
    <property type="entry name" value="IMP_1"/>
    <property type="match status" value="1"/>
</dbReference>
<comment type="similarity">
    <text evidence="3 10">Belongs to the inositol monophosphatase superfamily.</text>
</comment>
<dbReference type="GO" id="GO:0008934">
    <property type="term" value="F:inositol monophosphate 1-phosphatase activity"/>
    <property type="evidence" value="ECO:0007669"/>
    <property type="project" value="InterPro"/>
</dbReference>
<comment type="cofactor">
    <cofactor evidence="2 9 10">
        <name>Mg(2+)</name>
        <dbReference type="ChEBI" id="CHEBI:18420"/>
    </cofactor>
</comment>
<dbReference type="PANTHER" id="PTHR20854">
    <property type="entry name" value="INOSITOL MONOPHOSPHATASE"/>
    <property type="match status" value="1"/>
</dbReference>
<feature type="binding site" evidence="9">
    <location>
        <position position="219"/>
    </location>
    <ligand>
        <name>Mg(2+)</name>
        <dbReference type="ChEBI" id="CHEBI:18420"/>
        <label>1</label>
        <note>catalytic</note>
    </ligand>
</feature>
<evidence type="ECO:0000256" key="3">
    <source>
        <dbReference type="ARBA" id="ARBA00009759"/>
    </source>
</evidence>
<feature type="binding site" evidence="9">
    <location>
        <position position="78"/>
    </location>
    <ligand>
        <name>Mg(2+)</name>
        <dbReference type="ChEBI" id="CHEBI:18420"/>
        <label>1</label>
        <note>catalytic</note>
    </ligand>
</feature>
<evidence type="ECO:0000256" key="1">
    <source>
        <dbReference type="ARBA" id="ARBA00001033"/>
    </source>
</evidence>
<proteinExistence type="inferred from homology"/>
<evidence type="ECO:0000256" key="6">
    <source>
        <dbReference type="ARBA" id="ARBA00022723"/>
    </source>
</evidence>
<dbReference type="STRING" id="1122214.Mame_01865"/>
<dbReference type="OrthoDB" id="9785695at2"/>
<organism evidence="11 12">
    <name type="scientific">Martelella mediterranea DSM 17316</name>
    <dbReference type="NCBI Taxonomy" id="1122214"/>
    <lineage>
        <taxon>Bacteria</taxon>
        <taxon>Pseudomonadati</taxon>
        <taxon>Pseudomonadota</taxon>
        <taxon>Alphaproteobacteria</taxon>
        <taxon>Hyphomicrobiales</taxon>
        <taxon>Aurantimonadaceae</taxon>
        <taxon>Martelella</taxon>
    </lineage>
</organism>
<dbReference type="InterPro" id="IPR020583">
    <property type="entry name" value="Inositol_monoP_metal-BS"/>
</dbReference>
<dbReference type="Pfam" id="PF00459">
    <property type="entry name" value="Inositol_P"/>
    <property type="match status" value="1"/>
</dbReference>
<dbReference type="SUPFAM" id="SSF56655">
    <property type="entry name" value="Carbohydrate phosphatase"/>
    <property type="match status" value="1"/>
</dbReference>
<dbReference type="InterPro" id="IPR000760">
    <property type="entry name" value="Inositol_monophosphatase-like"/>
</dbReference>
<dbReference type="GO" id="GO:0007165">
    <property type="term" value="P:signal transduction"/>
    <property type="evidence" value="ECO:0007669"/>
    <property type="project" value="TreeGrafter"/>
</dbReference>
<evidence type="ECO:0000313" key="11">
    <source>
        <dbReference type="EMBL" id="AQZ51207.1"/>
    </source>
</evidence>
<evidence type="ECO:0000256" key="8">
    <source>
        <dbReference type="ARBA" id="ARBA00022842"/>
    </source>
</evidence>
<dbReference type="EMBL" id="CP020330">
    <property type="protein sequence ID" value="AQZ51207.1"/>
    <property type="molecule type" value="Genomic_DNA"/>
</dbReference>
<feature type="binding site" evidence="9">
    <location>
        <position position="96"/>
    </location>
    <ligand>
        <name>Mg(2+)</name>
        <dbReference type="ChEBI" id="CHEBI:18420"/>
        <label>1</label>
        <note>catalytic</note>
    </ligand>
</feature>
<dbReference type="Proteomes" id="UP000191135">
    <property type="component" value="Chromosome"/>
</dbReference>
<accession>A0A1U9Z0I0</accession>
<dbReference type="AlphaFoldDB" id="A0A1U9Z0I0"/>
<comment type="catalytic activity">
    <reaction evidence="1 10">
        <text>a myo-inositol phosphate + H2O = myo-inositol + phosphate</text>
        <dbReference type="Rhea" id="RHEA:24056"/>
        <dbReference type="ChEBI" id="CHEBI:15377"/>
        <dbReference type="ChEBI" id="CHEBI:17268"/>
        <dbReference type="ChEBI" id="CHEBI:43474"/>
        <dbReference type="ChEBI" id="CHEBI:84139"/>
        <dbReference type="EC" id="3.1.3.25"/>
    </reaction>
</comment>
<keyword evidence="6 9" id="KW-0479">Metal-binding</keyword>
<keyword evidence="7 10" id="KW-0378">Hydrolase</keyword>
<dbReference type="FunFam" id="3.30.540.10:FF:000003">
    <property type="entry name" value="Inositol-1-monophosphatase"/>
    <property type="match status" value="1"/>
</dbReference>
<dbReference type="PANTHER" id="PTHR20854:SF4">
    <property type="entry name" value="INOSITOL-1-MONOPHOSPHATASE-RELATED"/>
    <property type="match status" value="1"/>
</dbReference>
<dbReference type="eggNOG" id="COG0483">
    <property type="taxonomic scope" value="Bacteria"/>
</dbReference>
<dbReference type="GO" id="GO:0046872">
    <property type="term" value="F:metal ion binding"/>
    <property type="evidence" value="ECO:0007669"/>
    <property type="project" value="UniProtKB-KW"/>
</dbReference>
<feature type="binding site" evidence="9">
    <location>
        <position position="95"/>
    </location>
    <ligand>
        <name>Mg(2+)</name>
        <dbReference type="ChEBI" id="CHEBI:18420"/>
        <label>1</label>
        <note>catalytic</note>
    </ligand>
</feature>
<dbReference type="Gene3D" id="3.30.540.10">
    <property type="entry name" value="Fructose-1,6-Bisphosphatase, subunit A, domain 1"/>
    <property type="match status" value="1"/>
</dbReference>
<dbReference type="CDD" id="cd01639">
    <property type="entry name" value="IMPase"/>
    <property type="match status" value="1"/>
</dbReference>
<dbReference type="KEGG" id="mmed:Mame_01865"/>
<evidence type="ECO:0000256" key="9">
    <source>
        <dbReference type="PIRSR" id="PIRSR600760-2"/>
    </source>
</evidence>
<evidence type="ECO:0000256" key="5">
    <source>
        <dbReference type="ARBA" id="ARBA00019784"/>
    </source>
</evidence>
<sequence>MSQAAKSADKQIIDRAELCLSIAQSAGRIALDGFRRRESEEIAMKGSQDFLTETDAAVEAHLKARLAEALPEDEFLGEETGGAVSGRSVWVVDPIDGTANFARGIPHFCISIAYVRDGITEIGAIYAPATKELWFARRGAGATCNDRPIHVAGTRSFSAACLELGWSNRRPQKDYLTVMNRLLDYGANVRRAASGALGLAYVADGRSDGYAELHMNAWDCLAGLLLVEEAGGRVSDLPADGLGQGGPVLAVVPALASEVSAATGIPLASLSNETDRARMIA</sequence>
<feature type="binding site" evidence="9">
    <location>
        <position position="93"/>
    </location>
    <ligand>
        <name>Mg(2+)</name>
        <dbReference type="ChEBI" id="CHEBI:18420"/>
        <label>2</label>
    </ligand>
</feature>
<dbReference type="GO" id="GO:0006020">
    <property type="term" value="P:inositol metabolic process"/>
    <property type="evidence" value="ECO:0007669"/>
    <property type="project" value="TreeGrafter"/>
</dbReference>
<evidence type="ECO:0000256" key="7">
    <source>
        <dbReference type="ARBA" id="ARBA00022801"/>
    </source>
</evidence>
<evidence type="ECO:0000256" key="10">
    <source>
        <dbReference type="RuleBase" id="RU364068"/>
    </source>
</evidence>
<dbReference type="InterPro" id="IPR033942">
    <property type="entry name" value="IMPase"/>
</dbReference>
<gene>
    <name evidence="11" type="primary">suhB_3</name>
    <name evidence="11" type="ORF">Mame_01865</name>
</gene>